<evidence type="ECO:0000313" key="2">
    <source>
        <dbReference type="Proteomes" id="UP000243975"/>
    </source>
</evidence>
<comment type="caution">
    <text evidence="1">The sequence shown here is derived from an EMBL/GenBank/DDBJ whole genome shotgun (WGS) entry which is preliminary data.</text>
</comment>
<dbReference type="Proteomes" id="UP000243975">
    <property type="component" value="Unassembled WGS sequence"/>
</dbReference>
<proteinExistence type="predicted"/>
<evidence type="ECO:0000313" key="1">
    <source>
        <dbReference type="EMBL" id="KVI07047.1"/>
    </source>
</evidence>
<keyword evidence="2" id="KW-1185">Reference proteome</keyword>
<accession>A0A103YDE6</accession>
<dbReference type="Gramene" id="KVI07047">
    <property type="protein sequence ID" value="KVI07047"/>
    <property type="gene ID" value="Ccrd_014589"/>
</dbReference>
<gene>
    <name evidence="1" type="ORF">Ccrd_014589</name>
</gene>
<name>A0A103YDE6_CYNCS</name>
<reference evidence="1 2" key="1">
    <citation type="journal article" date="2016" name="Sci. Rep.">
        <title>The genome sequence of the outbreeding globe artichoke constructed de novo incorporating a phase-aware low-pass sequencing strategy of F1 progeny.</title>
        <authorList>
            <person name="Scaglione D."/>
            <person name="Reyes-Chin-Wo S."/>
            <person name="Acquadro A."/>
            <person name="Froenicke L."/>
            <person name="Portis E."/>
            <person name="Beitel C."/>
            <person name="Tirone M."/>
            <person name="Mauro R."/>
            <person name="Lo Monaco A."/>
            <person name="Mauromicale G."/>
            <person name="Faccioli P."/>
            <person name="Cattivelli L."/>
            <person name="Rieseberg L."/>
            <person name="Michelmore R."/>
            <person name="Lanteri S."/>
        </authorList>
    </citation>
    <scope>NUCLEOTIDE SEQUENCE [LARGE SCALE GENOMIC DNA]</scope>
    <source>
        <strain evidence="1">2C</strain>
    </source>
</reference>
<organism evidence="1 2">
    <name type="scientific">Cynara cardunculus var. scolymus</name>
    <name type="common">Globe artichoke</name>
    <name type="synonym">Cynara scolymus</name>
    <dbReference type="NCBI Taxonomy" id="59895"/>
    <lineage>
        <taxon>Eukaryota</taxon>
        <taxon>Viridiplantae</taxon>
        <taxon>Streptophyta</taxon>
        <taxon>Embryophyta</taxon>
        <taxon>Tracheophyta</taxon>
        <taxon>Spermatophyta</taxon>
        <taxon>Magnoliopsida</taxon>
        <taxon>eudicotyledons</taxon>
        <taxon>Gunneridae</taxon>
        <taxon>Pentapetalae</taxon>
        <taxon>asterids</taxon>
        <taxon>campanulids</taxon>
        <taxon>Asterales</taxon>
        <taxon>Asteraceae</taxon>
        <taxon>Carduoideae</taxon>
        <taxon>Cardueae</taxon>
        <taxon>Carduinae</taxon>
        <taxon>Cynara</taxon>
    </lineage>
</organism>
<dbReference type="AlphaFoldDB" id="A0A103YDE6"/>
<protein>
    <submittedName>
        <fullName evidence="1">Uncharacterized protein</fullName>
    </submittedName>
</protein>
<dbReference type="EMBL" id="LEKV01001526">
    <property type="protein sequence ID" value="KVI07047.1"/>
    <property type="molecule type" value="Genomic_DNA"/>
</dbReference>
<sequence>MNNWCSLMKLDSNIRTHSVDMLTCTMKLHFAGFLSF</sequence>